<feature type="compositionally biased region" description="Low complexity" evidence="3">
    <location>
        <begin position="388"/>
        <end position="402"/>
    </location>
</feature>
<dbReference type="Pfam" id="PF00665">
    <property type="entry name" value="rve"/>
    <property type="match status" value="1"/>
</dbReference>
<dbReference type="Gene3D" id="3.30.420.10">
    <property type="entry name" value="Ribonuclease H-like superfamily/Ribonuclease H"/>
    <property type="match status" value="1"/>
</dbReference>
<dbReference type="GO" id="GO:0015074">
    <property type="term" value="P:DNA integration"/>
    <property type="evidence" value="ECO:0007669"/>
    <property type="project" value="InterPro"/>
</dbReference>
<feature type="domain" description="Integrase catalytic" evidence="4">
    <location>
        <begin position="114"/>
        <end position="280"/>
    </location>
</feature>
<feature type="region of interest" description="Disordered" evidence="3">
    <location>
        <begin position="381"/>
        <end position="433"/>
    </location>
</feature>
<dbReference type="PANTHER" id="PTHR42648:SF26">
    <property type="entry name" value="INTEGRASE CATALYTIC DOMAIN-CONTAINING PROTEIN"/>
    <property type="match status" value="1"/>
</dbReference>
<evidence type="ECO:0000313" key="5">
    <source>
        <dbReference type="EMBL" id="PKU75288.1"/>
    </source>
</evidence>
<name>A0A2I0WI29_9ASPA</name>
<proteinExistence type="predicted"/>
<dbReference type="InterPro" id="IPR057670">
    <property type="entry name" value="SH3_retrovirus"/>
</dbReference>
<dbReference type="Pfam" id="PF13976">
    <property type="entry name" value="gag_pre-integrs"/>
    <property type="match status" value="1"/>
</dbReference>
<evidence type="ECO:0000259" key="4">
    <source>
        <dbReference type="PROSITE" id="PS50994"/>
    </source>
</evidence>
<dbReference type="GO" id="GO:0016787">
    <property type="term" value="F:hydrolase activity"/>
    <property type="evidence" value="ECO:0007669"/>
    <property type="project" value="UniProtKB-KW"/>
</dbReference>
<dbReference type="CDD" id="cd09272">
    <property type="entry name" value="RNase_HI_RT_Ty1"/>
    <property type="match status" value="1"/>
</dbReference>
<dbReference type="GO" id="GO:0046872">
    <property type="term" value="F:metal ion binding"/>
    <property type="evidence" value="ECO:0007669"/>
    <property type="project" value="UniProtKB-KW"/>
</dbReference>
<evidence type="ECO:0000256" key="3">
    <source>
        <dbReference type="SAM" id="MobiDB-lite"/>
    </source>
</evidence>
<sequence>MVTISPSTPRARDYSLRPQDRKTKCLLLTGPCINGLYPLHHIGTSHPQHQQLALLSIQHVPALWHRRLGHPSSQVLATIAHNHPDIKTETKQHFCNNCKIAKSHRLPSYISQTVTLVPLFLVHADVWGPFQTPSNKGYKYYVSFIDDFSKYTWVYPLFRKSEVFNKFVEFQHLTERQFNTKIHILRTDNGGEFINDKFKIFCTQTGIIHQSSCPHSPSQNGVAERKHRHLIETTRTLLLEASLPHFLWVDTMLTATFLINRLPSPNTQNKSPYELLYHTQPDYKNLRVFGCLCYPWLKPYSPTKLSQLSTPCIFIGYPCNQKGYRCLDPHTNKVYTSCHVVFNENIFPYSHVTNTNTSQSNSPISTPPLLLVPTAQIPSTLTNTHGIHTSSTQSQSATDSHTPIPSYTPPHTISEADTNASQPPAPVQTKSTHHMTTKLKSGISTPRQIFDLFHTIHPDDPTSYTQAVKTEHWRQAMSQEFQALQAQGTWELVKPEPHYNVLGCRWTFRTKFNSDGTIARYKARLVAKGYNQEHGIDYTETFSPVAKMPTIRVLILTALHYNWNIHQLDVSNAFLHGTLSENVYMQQPQGFQDSLHPNHVCKLKKALYGLKQSPREWYSTLSTHLLRYGFKISNSDQSLLTYKHGNIQLYILIYVDDILLTGNSPPEISRLLTNLQSTFQMRLLGSLSQFLGIQTVKTKTGLLLHQQPYARKIIERAGMSSSKPVSTPLACKYTIRENSNAVFINPNLYRQLIGSLQYLTLTRPDIQFAVHQLSQHMQQPLNIHNESLKRLLRYIQGTTNIGIKLNQTNLTLRGYVDADWASDTQDRKSISGYCNLLGDSLISWQVKKQTTIARSSTEAEYCALASEASEILWLRRLLEDFNIPQQSPTLIYCDNTSAIALANNPIFHSRTKHIDVDCHFIRDCISKKILSVHHICTNDQLADIFTKPLTSARFQTLSSKLISSVKTSV</sequence>
<keyword evidence="2" id="KW-0378">Hydrolase</keyword>
<keyword evidence="6" id="KW-1185">Reference proteome</keyword>
<dbReference type="Pfam" id="PF25597">
    <property type="entry name" value="SH3_retrovirus"/>
    <property type="match status" value="1"/>
</dbReference>
<organism evidence="5 6">
    <name type="scientific">Dendrobium catenatum</name>
    <dbReference type="NCBI Taxonomy" id="906689"/>
    <lineage>
        <taxon>Eukaryota</taxon>
        <taxon>Viridiplantae</taxon>
        <taxon>Streptophyta</taxon>
        <taxon>Embryophyta</taxon>
        <taxon>Tracheophyta</taxon>
        <taxon>Spermatophyta</taxon>
        <taxon>Magnoliopsida</taxon>
        <taxon>Liliopsida</taxon>
        <taxon>Asparagales</taxon>
        <taxon>Orchidaceae</taxon>
        <taxon>Epidendroideae</taxon>
        <taxon>Malaxideae</taxon>
        <taxon>Dendrobiinae</taxon>
        <taxon>Dendrobium</taxon>
    </lineage>
</organism>
<dbReference type="SUPFAM" id="SSF56672">
    <property type="entry name" value="DNA/RNA polymerases"/>
    <property type="match status" value="1"/>
</dbReference>
<evidence type="ECO:0000256" key="2">
    <source>
        <dbReference type="ARBA" id="ARBA00022801"/>
    </source>
</evidence>
<gene>
    <name evidence="5" type="ORF">MA16_Dca019334</name>
</gene>
<dbReference type="InterPro" id="IPR012337">
    <property type="entry name" value="RNaseH-like_sf"/>
</dbReference>
<dbReference type="InterPro" id="IPR001584">
    <property type="entry name" value="Integrase_cat-core"/>
</dbReference>
<dbReference type="PROSITE" id="PS50994">
    <property type="entry name" value="INTEGRASE"/>
    <property type="match status" value="1"/>
</dbReference>
<dbReference type="InterPro" id="IPR043502">
    <property type="entry name" value="DNA/RNA_pol_sf"/>
</dbReference>
<dbReference type="InterPro" id="IPR039537">
    <property type="entry name" value="Retrotran_Ty1/copia-like"/>
</dbReference>
<reference evidence="5 6" key="2">
    <citation type="journal article" date="2017" name="Nature">
        <title>The Apostasia genome and the evolution of orchids.</title>
        <authorList>
            <person name="Zhang G.Q."/>
            <person name="Liu K.W."/>
            <person name="Li Z."/>
            <person name="Lohaus R."/>
            <person name="Hsiao Y.Y."/>
            <person name="Niu S.C."/>
            <person name="Wang J.Y."/>
            <person name="Lin Y.C."/>
            <person name="Xu Q."/>
            <person name="Chen L.J."/>
            <person name="Yoshida K."/>
            <person name="Fujiwara S."/>
            <person name="Wang Z.W."/>
            <person name="Zhang Y.Q."/>
            <person name="Mitsuda N."/>
            <person name="Wang M."/>
            <person name="Liu G.H."/>
            <person name="Pecoraro L."/>
            <person name="Huang H.X."/>
            <person name="Xiao X.J."/>
            <person name="Lin M."/>
            <person name="Wu X.Y."/>
            <person name="Wu W.L."/>
            <person name="Chen Y.Y."/>
            <person name="Chang S.B."/>
            <person name="Sakamoto S."/>
            <person name="Ohme-Takagi M."/>
            <person name="Yagi M."/>
            <person name="Zeng S.J."/>
            <person name="Shen C.Y."/>
            <person name="Yeh C.M."/>
            <person name="Luo Y.B."/>
            <person name="Tsai W.C."/>
            <person name="Van de Peer Y."/>
            <person name="Liu Z.J."/>
        </authorList>
    </citation>
    <scope>NUCLEOTIDE SEQUENCE [LARGE SCALE GENOMIC DNA]</scope>
    <source>
        <tissue evidence="5">The whole plant</tissue>
    </source>
</reference>
<dbReference type="PANTHER" id="PTHR42648">
    <property type="entry name" value="TRANSPOSASE, PUTATIVE-RELATED"/>
    <property type="match status" value="1"/>
</dbReference>
<accession>A0A2I0WI29</accession>
<keyword evidence="1" id="KW-0479">Metal-binding</keyword>
<dbReference type="GO" id="GO:0003676">
    <property type="term" value="F:nucleic acid binding"/>
    <property type="evidence" value="ECO:0007669"/>
    <property type="project" value="InterPro"/>
</dbReference>
<evidence type="ECO:0000313" key="6">
    <source>
        <dbReference type="Proteomes" id="UP000233837"/>
    </source>
</evidence>
<dbReference type="AlphaFoldDB" id="A0A2I0WI29"/>
<dbReference type="EMBL" id="KZ502621">
    <property type="protein sequence ID" value="PKU75288.1"/>
    <property type="molecule type" value="Genomic_DNA"/>
</dbReference>
<protein>
    <submittedName>
        <fullName evidence="5">Retrovirus-related Pol polyprotein from transposon TNT 1-94</fullName>
    </submittedName>
</protein>
<dbReference type="SUPFAM" id="SSF53098">
    <property type="entry name" value="Ribonuclease H-like"/>
    <property type="match status" value="1"/>
</dbReference>
<dbReference type="InterPro" id="IPR036397">
    <property type="entry name" value="RNaseH_sf"/>
</dbReference>
<feature type="compositionally biased region" description="Polar residues" evidence="3">
    <location>
        <begin position="403"/>
        <end position="422"/>
    </location>
</feature>
<dbReference type="InterPro" id="IPR013103">
    <property type="entry name" value="RVT_2"/>
</dbReference>
<dbReference type="Pfam" id="PF07727">
    <property type="entry name" value="RVT_2"/>
    <property type="match status" value="1"/>
</dbReference>
<reference evidence="5 6" key="1">
    <citation type="journal article" date="2016" name="Sci. Rep.">
        <title>The Dendrobium catenatum Lindl. genome sequence provides insights into polysaccharide synthase, floral development and adaptive evolution.</title>
        <authorList>
            <person name="Zhang G.Q."/>
            <person name="Xu Q."/>
            <person name="Bian C."/>
            <person name="Tsai W.C."/>
            <person name="Yeh C.M."/>
            <person name="Liu K.W."/>
            <person name="Yoshida K."/>
            <person name="Zhang L.S."/>
            <person name="Chang S.B."/>
            <person name="Chen F."/>
            <person name="Shi Y."/>
            <person name="Su Y.Y."/>
            <person name="Zhang Y.Q."/>
            <person name="Chen L.J."/>
            <person name="Yin Y."/>
            <person name="Lin M."/>
            <person name="Huang H."/>
            <person name="Deng H."/>
            <person name="Wang Z.W."/>
            <person name="Zhu S.L."/>
            <person name="Zhao X."/>
            <person name="Deng C."/>
            <person name="Niu S.C."/>
            <person name="Huang J."/>
            <person name="Wang M."/>
            <person name="Liu G.H."/>
            <person name="Yang H.J."/>
            <person name="Xiao X.J."/>
            <person name="Hsiao Y.Y."/>
            <person name="Wu W.L."/>
            <person name="Chen Y.Y."/>
            <person name="Mitsuda N."/>
            <person name="Ohme-Takagi M."/>
            <person name="Luo Y.B."/>
            <person name="Van de Peer Y."/>
            <person name="Liu Z.J."/>
        </authorList>
    </citation>
    <scope>NUCLEOTIDE SEQUENCE [LARGE SCALE GENOMIC DNA]</scope>
    <source>
        <tissue evidence="5">The whole plant</tissue>
    </source>
</reference>
<dbReference type="Proteomes" id="UP000233837">
    <property type="component" value="Unassembled WGS sequence"/>
</dbReference>
<evidence type="ECO:0000256" key="1">
    <source>
        <dbReference type="ARBA" id="ARBA00022723"/>
    </source>
</evidence>
<dbReference type="InterPro" id="IPR025724">
    <property type="entry name" value="GAG-pre-integrase_dom"/>
</dbReference>